<dbReference type="EC" id="3.4.23.-" evidence="5"/>
<dbReference type="EMBL" id="BT143670">
    <property type="protein sequence ID" value="AFK43464.1"/>
    <property type="molecule type" value="mRNA"/>
</dbReference>
<keyword evidence="5" id="KW-0256">Endoplasmic reticulum</keyword>
<dbReference type="SMART" id="SM00730">
    <property type="entry name" value="PSN"/>
    <property type="match status" value="1"/>
</dbReference>
<dbReference type="GO" id="GO:0005789">
    <property type="term" value="C:endoplasmic reticulum membrane"/>
    <property type="evidence" value="ECO:0007669"/>
    <property type="project" value="UniProtKB-SubCell"/>
</dbReference>
<dbReference type="InterPro" id="IPR006639">
    <property type="entry name" value="Preselin/SPP"/>
</dbReference>
<dbReference type="GO" id="GO:0000139">
    <property type="term" value="C:Golgi membrane"/>
    <property type="evidence" value="ECO:0007669"/>
    <property type="project" value="UniProtKB-SubCell"/>
</dbReference>
<comment type="similarity">
    <text evidence="5">Belongs to the peptidase A22A family.</text>
</comment>
<keyword evidence="4 5" id="KW-0472">Membrane</keyword>
<feature type="transmembrane region" description="Helical" evidence="5">
    <location>
        <begin position="110"/>
        <end position="132"/>
    </location>
</feature>
<dbReference type="GO" id="GO:0016485">
    <property type="term" value="P:protein processing"/>
    <property type="evidence" value="ECO:0007669"/>
    <property type="project" value="InterPro"/>
</dbReference>
<evidence type="ECO:0000256" key="4">
    <source>
        <dbReference type="ARBA" id="ARBA00023136"/>
    </source>
</evidence>
<organism evidence="6">
    <name type="scientific">Medicago truncatula</name>
    <name type="common">Barrel medic</name>
    <name type="synonym">Medicago tribuloides</name>
    <dbReference type="NCBI Taxonomy" id="3880"/>
    <lineage>
        <taxon>Eukaryota</taxon>
        <taxon>Viridiplantae</taxon>
        <taxon>Streptophyta</taxon>
        <taxon>Embryophyta</taxon>
        <taxon>Tracheophyta</taxon>
        <taxon>Spermatophyta</taxon>
        <taxon>Magnoliopsida</taxon>
        <taxon>eudicotyledons</taxon>
        <taxon>Gunneridae</taxon>
        <taxon>Pentapetalae</taxon>
        <taxon>rosids</taxon>
        <taxon>fabids</taxon>
        <taxon>Fabales</taxon>
        <taxon>Fabaceae</taxon>
        <taxon>Papilionoideae</taxon>
        <taxon>50 kb inversion clade</taxon>
        <taxon>NPAAA clade</taxon>
        <taxon>Hologalegina</taxon>
        <taxon>IRL clade</taxon>
        <taxon>Trifolieae</taxon>
        <taxon>Medicago</taxon>
    </lineage>
</organism>
<comment type="subunit">
    <text evidence="5">Homodimer.</text>
</comment>
<keyword evidence="2 5" id="KW-0812">Transmembrane</keyword>
<evidence type="ECO:0000256" key="3">
    <source>
        <dbReference type="ARBA" id="ARBA00022989"/>
    </source>
</evidence>
<evidence type="ECO:0000256" key="2">
    <source>
        <dbReference type="ARBA" id="ARBA00022692"/>
    </source>
</evidence>
<feature type="transmembrane region" description="Helical" evidence="5">
    <location>
        <begin position="21"/>
        <end position="43"/>
    </location>
</feature>
<comment type="function">
    <text evidence="5">Probable subunit of the gamma-secretase complex, an endoprotease complex that catalyzes the intramembrane cleavage of integral membrane proteins such as Notch receptors.</text>
</comment>
<dbReference type="Pfam" id="PF01080">
    <property type="entry name" value="Presenilin"/>
    <property type="match status" value="1"/>
</dbReference>
<feature type="transmembrane region" description="Helical" evidence="5">
    <location>
        <begin position="138"/>
        <end position="156"/>
    </location>
</feature>
<comment type="subcellular location">
    <subcellularLocation>
        <location evidence="1">Endomembrane system</location>
        <topology evidence="1">Multi-pass membrane protein</topology>
    </subcellularLocation>
    <subcellularLocation>
        <location evidence="5">Endoplasmic reticulum membrane</location>
        <topology evidence="5">Multi-pass membrane protein</topology>
    </subcellularLocation>
    <subcellularLocation>
        <location evidence="5">Golgi apparatus membrane</location>
        <topology evidence="5">Multi-pass membrane protein</topology>
    </subcellularLocation>
</comment>
<keyword evidence="3 5" id="KW-1133">Transmembrane helix</keyword>
<evidence type="ECO:0000256" key="1">
    <source>
        <dbReference type="ARBA" id="ARBA00004127"/>
    </source>
</evidence>
<evidence type="ECO:0000256" key="5">
    <source>
        <dbReference type="RuleBase" id="RU361148"/>
    </source>
</evidence>
<dbReference type="PANTHER" id="PTHR10202:SF13">
    <property type="entry name" value="PRESENILIN HOMOLOG"/>
    <property type="match status" value="1"/>
</dbReference>
<accession>I3ST72</accession>
<protein>
    <recommendedName>
        <fullName evidence="5">Presenilin</fullName>
        <ecNumber evidence="5">3.4.23.-</ecNumber>
    </recommendedName>
</protein>
<dbReference type="PRINTS" id="PR01072">
    <property type="entry name" value="PRESENILIN"/>
</dbReference>
<name>I3ST72_MEDTR</name>
<evidence type="ECO:0000313" key="6">
    <source>
        <dbReference type="EMBL" id="AFK43464.1"/>
    </source>
</evidence>
<dbReference type="GO" id="GO:0007219">
    <property type="term" value="P:Notch signaling pathway"/>
    <property type="evidence" value="ECO:0007669"/>
    <property type="project" value="UniProtKB-KW"/>
</dbReference>
<proteinExistence type="evidence at transcript level"/>
<dbReference type="MEROPS" id="A22.A02"/>
<dbReference type="InterPro" id="IPR001108">
    <property type="entry name" value="Peptidase_A22A"/>
</dbReference>
<keyword evidence="5" id="KW-0645">Protease</keyword>
<sequence>MAETRRTSSSSTTVLDSLGEEIVRIITPVSIGMFLVVILVSILNTNDSPTISTIANIAYDETTSDSSWDKFLGALLNSLSFVVVVTFATFFLVLLFYFRCITFLKLYMAFSSFVVLGFLGGEISIFLIQHFSVPVDCITFLVVLCNFAVVGVCAVFMSKMAIFVTQGYLVVIGILVAYWFTMLPEWTTWAMLVAMALYDLAAVLLPVGPLRLLVELAMSRDEEIPLWFMS</sequence>
<dbReference type="AlphaFoldDB" id="I3ST72"/>
<comment type="domain">
    <text evidence="5">The PAL motif is required for normal active site conformation.</text>
</comment>
<feature type="transmembrane region" description="Helical" evidence="5">
    <location>
        <begin position="186"/>
        <end position="210"/>
    </location>
</feature>
<keyword evidence="5" id="KW-0378">Hydrolase</keyword>
<keyword evidence="5" id="KW-0333">Golgi apparatus</keyword>
<dbReference type="GO" id="GO:0042500">
    <property type="term" value="F:aspartic endopeptidase activity, intramembrane cleaving"/>
    <property type="evidence" value="ECO:0007669"/>
    <property type="project" value="InterPro"/>
</dbReference>
<keyword evidence="5" id="KW-0914">Notch signaling pathway</keyword>
<reference evidence="6" key="1">
    <citation type="submission" date="2012-05" db="EMBL/GenBank/DDBJ databases">
        <authorList>
            <person name="Krishnakumar V."/>
            <person name="Cheung F."/>
            <person name="Xiao Y."/>
            <person name="Chan A."/>
            <person name="Moskal W.A."/>
            <person name="Town C.D."/>
        </authorList>
    </citation>
    <scope>NUCLEOTIDE SEQUENCE</scope>
</reference>
<dbReference type="PANTHER" id="PTHR10202">
    <property type="entry name" value="PRESENILIN"/>
    <property type="match status" value="1"/>
</dbReference>
<feature type="transmembrane region" description="Helical" evidence="5">
    <location>
        <begin position="74"/>
        <end position="98"/>
    </location>
</feature>
<feature type="transmembrane region" description="Helical" evidence="5">
    <location>
        <begin position="161"/>
        <end position="180"/>
    </location>
</feature>